<dbReference type="InterPro" id="IPR009009">
    <property type="entry name" value="RlpA-like_DPBB"/>
</dbReference>
<keyword evidence="5" id="KW-1185">Reference proteome</keyword>
<dbReference type="Gene3D" id="2.40.40.10">
    <property type="entry name" value="RlpA-like domain"/>
    <property type="match status" value="1"/>
</dbReference>
<feature type="domain" description="Expansin-like CBD" evidence="3">
    <location>
        <begin position="98"/>
        <end position="176"/>
    </location>
</feature>
<dbReference type="GO" id="GO:0009506">
    <property type="term" value="C:plasmodesma"/>
    <property type="evidence" value="ECO:0007669"/>
    <property type="project" value="TreeGrafter"/>
</dbReference>
<dbReference type="InterPro" id="IPR007118">
    <property type="entry name" value="Expan_Lol_pI"/>
</dbReference>
<evidence type="ECO:0000256" key="1">
    <source>
        <dbReference type="RuleBase" id="RU003460"/>
    </source>
</evidence>
<dbReference type="PANTHER" id="PTHR31692">
    <property type="entry name" value="EXPANSIN-B3"/>
    <property type="match status" value="1"/>
</dbReference>
<dbReference type="GO" id="GO:0009505">
    <property type="term" value="C:plant-type cell wall"/>
    <property type="evidence" value="ECO:0007669"/>
    <property type="project" value="TreeGrafter"/>
</dbReference>
<sequence length="192" mass="21227">MALGFYSGHIAAASPSLFKDGVGCGGCLQVKCKDPVACGKGVEVVLTGLQNKTNTDLVLSSRAFRAMAKKGMDKNLLKRGTVDVEYKRIPCVYKHHNVSLRVEESSSQPNRLAIKDGHPSWVSFERKYGAVWETSDAPAGVPIGLRFFVIQFASRRFYHAENVIPANWKVGNIYDTGFQIDDIMYDQCFPCS</sequence>
<dbReference type="InterPro" id="IPR007112">
    <property type="entry name" value="Expansin/allergen_DPBB_dom"/>
</dbReference>
<gene>
    <name evidence="4" type="ORF">HS088_TW07G01389</name>
</gene>
<dbReference type="InterPro" id="IPR036749">
    <property type="entry name" value="Expansin_CBD_sf"/>
</dbReference>
<dbReference type="Pfam" id="PF01357">
    <property type="entry name" value="Expansin_C"/>
    <property type="match status" value="1"/>
</dbReference>
<dbReference type="AlphaFoldDB" id="A0A7J7DHE0"/>
<dbReference type="Pfam" id="PF03330">
    <property type="entry name" value="DPBB_1"/>
    <property type="match status" value="1"/>
</dbReference>
<dbReference type="GO" id="GO:0005576">
    <property type="term" value="C:extracellular region"/>
    <property type="evidence" value="ECO:0007669"/>
    <property type="project" value="InterPro"/>
</dbReference>
<dbReference type="PROSITE" id="PS50842">
    <property type="entry name" value="EXPANSIN_EG45"/>
    <property type="match status" value="1"/>
</dbReference>
<protein>
    <submittedName>
        <fullName evidence="4">Expansin-like A1</fullName>
    </submittedName>
</protein>
<evidence type="ECO:0000313" key="4">
    <source>
        <dbReference type="EMBL" id="KAF5745795.1"/>
    </source>
</evidence>
<evidence type="ECO:0000259" key="3">
    <source>
        <dbReference type="PROSITE" id="PS50843"/>
    </source>
</evidence>
<dbReference type="PANTHER" id="PTHR31692:SF4">
    <property type="entry name" value="EXPANSIN-LIKE A1-RELATED"/>
    <property type="match status" value="1"/>
</dbReference>
<comment type="similarity">
    <text evidence="1">Belongs to the expansin family.</text>
</comment>
<dbReference type="Gene3D" id="2.60.40.760">
    <property type="entry name" value="Expansin, cellulose-binding-like domain"/>
    <property type="match status" value="1"/>
</dbReference>
<dbReference type="Proteomes" id="UP000593562">
    <property type="component" value="Unassembled WGS sequence"/>
</dbReference>
<evidence type="ECO:0000313" key="5">
    <source>
        <dbReference type="Proteomes" id="UP000593562"/>
    </source>
</evidence>
<comment type="caution">
    <text evidence="4">The sequence shown here is derived from an EMBL/GenBank/DDBJ whole genome shotgun (WGS) entry which is preliminary data.</text>
</comment>
<feature type="domain" description="Expansin-like EG45" evidence="2">
    <location>
        <begin position="1"/>
        <end position="96"/>
    </location>
</feature>
<dbReference type="GO" id="GO:0009653">
    <property type="term" value="P:anatomical structure morphogenesis"/>
    <property type="evidence" value="ECO:0007669"/>
    <property type="project" value="UniProtKB-ARBA"/>
</dbReference>
<name>A0A7J7DHE0_TRIWF</name>
<proteinExistence type="inferred from homology"/>
<dbReference type="InterPro" id="IPR007117">
    <property type="entry name" value="Expansin_CBD"/>
</dbReference>
<dbReference type="PROSITE" id="PS50843">
    <property type="entry name" value="EXPANSIN_CBD"/>
    <property type="match status" value="1"/>
</dbReference>
<dbReference type="PRINTS" id="PR01225">
    <property type="entry name" value="EXPANSNFAMLY"/>
</dbReference>
<organism evidence="4 5">
    <name type="scientific">Tripterygium wilfordii</name>
    <name type="common">Thunder God vine</name>
    <dbReference type="NCBI Taxonomy" id="458696"/>
    <lineage>
        <taxon>Eukaryota</taxon>
        <taxon>Viridiplantae</taxon>
        <taxon>Streptophyta</taxon>
        <taxon>Embryophyta</taxon>
        <taxon>Tracheophyta</taxon>
        <taxon>Spermatophyta</taxon>
        <taxon>Magnoliopsida</taxon>
        <taxon>eudicotyledons</taxon>
        <taxon>Gunneridae</taxon>
        <taxon>Pentapetalae</taxon>
        <taxon>rosids</taxon>
        <taxon>fabids</taxon>
        <taxon>Celastrales</taxon>
        <taxon>Celastraceae</taxon>
        <taxon>Tripterygium</taxon>
    </lineage>
</organism>
<evidence type="ECO:0000259" key="2">
    <source>
        <dbReference type="PROSITE" id="PS50842"/>
    </source>
</evidence>
<accession>A0A7J7DHE0</accession>
<dbReference type="InParanoid" id="A0A7J7DHE0"/>
<dbReference type="SUPFAM" id="SSF50685">
    <property type="entry name" value="Barwin-like endoglucanases"/>
    <property type="match status" value="1"/>
</dbReference>
<dbReference type="SUPFAM" id="SSF49590">
    <property type="entry name" value="PHL pollen allergen"/>
    <property type="match status" value="1"/>
</dbReference>
<dbReference type="EMBL" id="JAAARO010000007">
    <property type="protein sequence ID" value="KAF5745795.1"/>
    <property type="molecule type" value="Genomic_DNA"/>
</dbReference>
<reference evidence="4 5" key="1">
    <citation type="journal article" date="2020" name="Nat. Commun.">
        <title>Genome of Tripterygium wilfordii and identification of cytochrome P450 involved in triptolide biosynthesis.</title>
        <authorList>
            <person name="Tu L."/>
            <person name="Su P."/>
            <person name="Zhang Z."/>
            <person name="Gao L."/>
            <person name="Wang J."/>
            <person name="Hu T."/>
            <person name="Zhou J."/>
            <person name="Zhang Y."/>
            <person name="Zhao Y."/>
            <person name="Liu Y."/>
            <person name="Song Y."/>
            <person name="Tong Y."/>
            <person name="Lu Y."/>
            <person name="Yang J."/>
            <person name="Xu C."/>
            <person name="Jia M."/>
            <person name="Peters R.J."/>
            <person name="Huang L."/>
            <person name="Gao W."/>
        </authorList>
    </citation>
    <scope>NUCLEOTIDE SEQUENCE [LARGE SCALE GENOMIC DNA]</scope>
    <source>
        <strain evidence="5">cv. XIE 37</strain>
        <tissue evidence="4">Leaf</tissue>
    </source>
</reference>
<dbReference type="InterPro" id="IPR036908">
    <property type="entry name" value="RlpA-like_sf"/>
</dbReference>